<evidence type="ECO:0000313" key="3">
    <source>
        <dbReference type="EMBL" id="OZS75074.1"/>
    </source>
</evidence>
<dbReference type="InterPro" id="IPR036411">
    <property type="entry name" value="TorD-like_sf"/>
</dbReference>
<dbReference type="STRING" id="587.RB151_031420"/>
<dbReference type="NCBIfam" id="NF008632">
    <property type="entry name" value="PRK11621.1"/>
    <property type="match status" value="1"/>
</dbReference>
<dbReference type="InterPro" id="IPR020945">
    <property type="entry name" value="DMSO/NO3_reduct_chaperone"/>
</dbReference>
<dbReference type="HAMAP" id="MF_00940">
    <property type="entry name" value="DmsD_chaperone"/>
    <property type="match status" value="1"/>
</dbReference>
<dbReference type="InterPro" id="IPR028611">
    <property type="entry name" value="DmsD_chaperone"/>
</dbReference>
<name>A0A264VUR5_PRORE</name>
<dbReference type="InterPro" id="IPR026269">
    <property type="entry name" value="DmsD-type"/>
</dbReference>
<dbReference type="SUPFAM" id="SSF89155">
    <property type="entry name" value="TorD-like"/>
    <property type="match status" value="1"/>
</dbReference>
<dbReference type="Proteomes" id="UP000216001">
    <property type="component" value="Unassembled WGS sequence"/>
</dbReference>
<evidence type="ECO:0000256" key="2">
    <source>
        <dbReference type="HAMAP-Rule" id="MF_00940"/>
    </source>
</evidence>
<evidence type="ECO:0000313" key="4">
    <source>
        <dbReference type="Proteomes" id="UP000216001"/>
    </source>
</evidence>
<dbReference type="Gene3D" id="1.10.3480.10">
    <property type="entry name" value="TorD-like"/>
    <property type="match status" value="1"/>
</dbReference>
<gene>
    <name evidence="2" type="primary">dmsD</name>
    <name evidence="3" type="ORF">CHI95_07955</name>
</gene>
<evidence type="ECO:0000256" key="1">
    <source>
        <dbReference type="ARBA" id="ARBA00023186"/>
    </source>
</evidence>
<comment type="function">
    <text evidence="2">Required for biogenesis/assembly of DMSO reductase, but not for the interaction of the DmsA signal peptide with the Tat system. May be part of a chaperone cascade complex that facilitates a folding-maturation pathway for the substrate protein.</text>
</comment>
<dbReference type="PIRSF" id="PIRSF004690">
    <property type="entry name" value="DmsD"/>
    <property type="match status" value="1"/>
</dbReference>
<comment type="similarity">
    <text evidence="2">Belongs to the TorD/DmsD family. DmsD subfamily.</text>
</comment>
<dbReference type="Pfam" id="PF02613">
    <property type="entry name" value="Nitrate_red_del"/>
    <property type="match status" value="1"/>
</dbReference>
<sequence>MWTNMEQKLLADFSLCAQTLGALFYYDPSDARVNKLIDLFTTSEWLTEWPFTQDYDCQRIDKLFQDSLSESETLQEAYQRLFIGPYALPAPPWGSVYLDKENVIFGISTLELRAWLRNNQINIELNQKEPEDHVGLLFLLTAWVIENKPELLRELLELHFLPWVYRYLEKMQLQSGNAFYEASALLATETLRHIQQAAKLNPANKELCL</sequence>
<dbReference type="EMBL" id="NOWC01000007">
    <property type="protein sequence ID" value="OZS75074.1"/>
    <property type="molecule type" value="Genomic_DNA"/>
</dbReference>
<dbReference type="InterPro" id="IPR050289">
    <property type="entry name" value="TorD/DmsD_chaperones"/>
</dbReference>
<dbReference type="GO" id="GO:0005048">
    <property type="term" value="F:signal sequence binding"/>
    <property type="evidence" value="ECO:0007669"/>
    <property type="project" value="InterPro"/>
</dbReference>
<keyword evidence="1 2" id="KW-0143">Chaperone</keyword>
<dbReference type="AlphaFoldDB" id="A0A264VUR5"/>
<proteinExistence type="inferred from homology"/>
<organism evidence="3 4">
    <name type="scientific">Providencia rettgeri</name>
    <dbReference type="NCBI Taxonomy" id="587"/>
    <lineage>
        <taxon>Bacteria</taxon>
        <taxon>Pseudomonadati</taxon>
        <taxon>Pseudomonadota</taxon>
        <taxon>Gammaproteobacteria</taxon>
        <taxon>Enterobacterales</taxon>
        <taxon>Morganellaceae</taxon>
        <taxon>Providencia</taxon>
    </lineage>
</organism>
<dbReference type="PANTHER" id="PTHR34227">
    <property type="entry name" value="CHAPERONE PROTEIN YCDY"/>
    <property type="match status" value="1"/>
</dbReference>
<protein>
    <recommendedName>
        <fullName evidence="2">Tat proofreading chaperone DmsD</fullName>
    </recommendedName>
    <alternativeName>
        <fullName evidence="2">DMSO reductase maturation protein</fullName>
    </alternativeName>
    <alternativeName>
        <fullName evidence="2">Twin-arginine leader-binding protein DmsD</fullName>
    </alternativeName>
</protein>
<comment type="caution">
    <text evidence="3">The sequence shown here is derived from an EMBL/GenBank/DDBJ whole genome shotgun (WGS) entry which is preliminary data.</text>
</comment>
<dbReference type="PANTHER" id="PTHR34227:SF13">
    <property type="entry name" value="TAT PROOFREADING CHAPERONE DMSD-RELATED"/>
    <property type="match status" value="1"/>
</dbReference>
<accession>A0A264VUR5</accession>
<reference evidence="3 4" key="1">
    <citation type="submission" date="2017-07" db="EMBL/GenBank/DDBJ databases">
        <title>blaIMP-27 on transferable plasmids in Proteus mirabilis and Providencia rettgeri.</title>
        <authorList>
            <person name="Potter R."/>
        </authorList>
    </citation>
    <scope>NUCLEOTIDE SEQUENCE [LARGE SCALE GENOMIC DNA]</scope>
    <source>
        <strain evidence="3 4">PR1</strain>
    </source>
</reference>